<dbReference type="Proteomes" id="UP001191082">
    <property type="component" value="Unassembled WGS sequence"/>
</dbReference>
<evidence type="ECO:0008006" key="4">
    <source>
        <dbReference type="Google" id="ProtNLM"/>
    </source>
</evidence>
<dbReference type="NCBIfam" id="NF041384">
    <property type="entry name" value="YHS_seleno_dom"/>
    <property type="match status" value="1"/>
</dbReference>
<proteinExistence type="predicted"/>
<evidence type="ECO:0000256" key="1">
    <source>
        <dbReference type="SAM" id="SignalP"/>
    </source>
</evidence>
<keyword evidence="3" id="KW-1185">Reference proteome</keyword>
<evidence type="ECO:0000313" key="3">
    <source>
        <dbReference type="Proteomes" id="UP001191082"/>
    </source>
</evidence>
<dbReference type="EMBL" id="VCPC01000002">
    <property type="protein sequence ID" value="TMV13004.1"/>
    <property type="molecule type" value="Genomic_DNA"/>
</dbReference>
<accession>A0ABY2X9F4</accession>
<feature type="chain" id="PRO_5045542484" description="YHS domain-containing protein" evidence="1">
    <location>
        <begin position="22"/>
        <end position="150"/>
    </location>
</feature>
<comment type="caution">
    <text evidence="2">The sequence shown here is derived from an EMBL/GenBank/DDBJ whole genome shotgun (WGS) entry which is preliminary data.</text>
</comment>
<gene>
    <name evidence="2" type="ORF">FGK64_09440</name>
</gene>
<dbReference type="RefSeq" id="WP_138863560.1">
    <property type="nucleotide sequence ID" value="NZ_VCPC01000002.1"/>
</dbReference>
<sequence>MVRVLMIAALVLSAFVGAAQADRAVYLARHGLGAGGYDVVAYVTQGAAVEGRPAHRILWKGVVWQFASQANRERFEADPRTYAPRFGGYCAVAMAHNRLAEIDPERGWLVHEGRLYLTHDAQARDALLRDPAAVLTRAQANWPHILAAGQ</sequence>
<organism evidence="2 3">
    <name type="scientific">Arenibacterium halophilum</name>
    <dbReference type="NCBI Taxonomy" id="2583821"/>
    <lineage>
        <taxon>Bacteria</taxon>
        <taxon>Pseudomonadati</taxon>
        <taxon>Pseudomonadota</taxon>
        <taxon>Alphaproteobacteria</taxon>
        <taxon>Rhodobacterales</taxon>
        <taxon>Paracoccaceae</taxon>
        <taxon>Arenibacterium</taxon>
    </lineage>
</organism>
<reference evidence="2 3" key="1">
    <citation type="submission" date="2019-05" db="EMBL/GenBank/DDBJ databases">
        <title>Marivita sp. nov. isolated from sea sediment.</title>
        <authorList>
            <person name="Kim W."/>
        </authorList>
    </citation>
    <scope>NUCLEOTIDE SEQUENCE [LARGE SCALE GENOMIC DNA]</scope>
    <source>
        <strain evidence="2 3">CAU 1492</strain>
    </source>
</reference>
<evidence type="ECO:0000313" key="2">
    <source>
        <dbReference type="EMBL" id="TMV13004.1"/>
    </source>
</evidence>
<name>A0ABY2X9F4_9RHOB</name>
<keyword evidence="1" id="KW-0732">Signal</keyword>
<feature type="signal peptide" evidence="1">
    <location>
        <begin position="1"/>
        <end position="21"/>
    </location>
</feature>
<protein>
    <recommendedName>
        <fullName evidence="4">YHS domain-containing protein</fullName>
    </recommendedName>
</protein>